<comment type="caution">
    <text evidence="2">The sequence shown here is derived from an EMBL/GenBank/DDBJ whole genome shotgun (WGS) entry which is preliminary data.</text>
</comment>
<accession>A0A2J8AJ88</accession>
<evidence type="ECO:0000259" key="1">
    <source>
        <dbReference type="PROSITE" id="PS51688"/>
    </source>
</evidence>
<gene>
    <name evidence="2" type="ORF">TSOC_000530</name>
</gene>
<feature type="domain" description="Peptidase S74" evidence="1">
    <location>
        <begin position="364"/>
        <end position="527"/>
    </location>
</feature>
<protein>
    <recommendedName>
        <fullName evidence="1">Peptidase S74 domain-containing protein</fullName>
    </recommendedName>
</protein>
<evidence type="ECO:0000313" key="3">
    <source>
        <dbReference type="Proteomes" id="UP000236333"/>
    </source>
</evidence>
<evidence type="ECO:0000313" key="2">
    <source>
        <dbReference type="EMBL" id="PNH12574.1"/>
    </source>
</evidence>
<sequence length="544" mass="59717">MYLNPQLGGYCNVLTVQQATTVHQTWGSTLPSDLPMPPKDFTPDGYIVLNRDRIDVTGINMAIRQSLQVAGVPEQRSGRYLPTILQTLTPIASNAFRADVSLSRYLTTGDYVKIVSSNVMRAPDVMLTEVTGLDGGTMTVSDAIRSSNSAFVLVGTEIVDPKRLAYVDAARQFASGCNNVYPPDNIRTFDFYLYKTLYYEAQSMTPSAAYLDYVSRRTAGDFRVRTGGDVLSALAIETGRWTQNGLTVSTKLVLSPGTQLIWNGTHLSNVTSDVGEPPSETNRTLQMSMILTEAGVKSYMETRLQSIQDLAVSGTVSASNIAASGSMSIGAATLQSYSNSLALSGVSDVQCNGSITAKSFKALSDRRFKMDIMTDTKKQQHDDLQKLLRVKVSRYRFVDEDKCKRKGVIAQELVKHFPDAVEDTLRPVHIGVHTVTSTTTPCQLQLQRIKRLTKLNDGTTTFMLGGPVPSAITDIQVMQRVKVVDYEYLMMAMLNAIKLIPRNCNWVVWTDRAPGSTRDLDAVEELLLTGRELPRGVMGGVSSI</sequence>
<proteinExistence type="predicted"/>
<dbReference type="Pfam" id="PF13884">
    <property type="entry name" value="Peptidase_S74"/>
    <property type="match status" value="1"/>
</dbReference>
<dbReference type="EMBL" id="PGGS01000007">
    <property type="protein sequence ID" value="PNH12574.1"/>
    <property type="molecule type" value="Genomic_DNA"/>
</dbReference>
<dbReference type="AlphaFoldDB" id="A0A2J8AJ88"/>
<dbReference type="PROSITE" id="PS51688">
    <property type="entry name" value="ICA"/>
    <property type="match status" value="1"/>
</dbReference>
<organism evidence="2 3">
    <name type="scientific">Tetrabaena socialis</name>
    <dbReference type="NCBI Taxonomy" id="47790"/>
    <lineage>
        <taxon>Eukaryota</taxon>
        <taxon>Viridiplantae</taxon>
        <taxon>Chlorophyta</taxon>
        <taxon>core chlorophytes</taxon>
        <taxon>Chlorophyceae</taxon>
        <taxon>CS clade</taxon>
        <taxon>Chlamydomonadales</taxon>
        <taxon>Tetrabaenaceae</taxon>
        <taxon>Tetrabaena</taxon>
    </lineage>
</organism>
<reference evidence="2 3" key="1">
    <citation type="journal article" date="2017" name="Mol. Biol. Evol.">
        <title>The 4-celled Tetrabaena socialis nuclear genome reveals the essential components for genetic control of cell number at the origin of multicellularity in the volvocine lineage.</title>
        <authorList>
            <person name="Featherston J."/>
            <person name="Arakaki Y."/>
            <person name="Hanschen E.R."/>
            <person name="Ferris P.J."/>
            <person name="Michod R.E."/>
            <person name="Olson B.J.S.C."/>
            <person name="Nozaki H."/>
            <person name="Durand P.M."/>
        </authorList>
    </citation>
    <scope>NUCLEOTIDE SEQUENCE [LARGE SCALE GENOMIC DNA]</scope>
    <source>
        <strain evidence="2 3">NIES-571</strain>
    </source>
</reference>
<dbReference type="Proteomes" id="UP000236333">
    <property type="component" value="Unassembled WGS sequence"/>
</dbReference>
<keyword evidence="3" id="KW-1185">Reference proteome</keyword>
<dbReference type="InterPro" id="IPR030392">
    <property type="entry name" value="S74_ICA"/>
</dbReference>
<name>A0A2J8AJ88_9CHLO</name>